<dbReference type="Pfam" id="PF01344">
    <property type="entry name" value="Kelch_1"/>
    <property type="match status" value="3"/>
</dbReference>
<dbReference type="Gene3D" id="2.120.10.80">
    <property type="entry name" value="Kelch-type beta propeller"/>
    <property type="match status" value="2"/>
</dbReference>
<accession>A0A7M7NJU6</accession>
<dbReference type="GeneID" id="594619"/>
<dbReference type="GO" id="GO:1990756">
    <property type="term" value="F:ubiquitin-like ligase-substrate adaptor activity"/>
    <property type="evidence" value="ECO:0000318"/>
    <property type="project" value="GO_Central"/>
</dbReference>
<dbReference type="AlphaFoldDB" id="A0A7M7NJU6"/>
<dbReference type="EnsemblMetazoa" id="XM_030980962">
    <property type="protein sequence ID" value="XP_030836822"/>
    <property type="gene ID" value="LOC594619"/>
</dbReference>
<name>A0A7M7NJU6_STRPU</name>
<reference evidence="4" key="2">
    <citation type="submission" date="2021-01" db="UniProtKB">
        <authorList>
            <consortium name="EnsemblMetazoa"/>
        </authorList>
    </citation>
    <scope>IDENTIFICATION</scope>
</reference>
<evidence type="ECO:0000313" key="4">
    <source>
        <dbReference type="EnsemblMetazoa" id="XP_030836822"/>
    </source>
</evidence>
<dbReference type="InterPro" id="IPR000210">
    <property type="entry name" value="BTB/POZ_dom"/>
</dbReference>
<dbReference type="FunFam" id="1.25.40.420:FF:000001">
    <property type="entry name" value="Kelch-like family member 12"/>
    <property type="match status" value="1"/>
</dbReference>
<evidence type="ECO:0000256" key="1">
    <source>
        <dbReference type="ARBA" id="ARBA00022441"/>
    </source>
</evidence>
<dbReference type="CDD" id="cd18445">
    <property type="entry name" value="BACK_KLHL2_like"/>
    <property type="match status" value="1"/>
</dbReference>
<keyword evidence="5" id="KW-1185">Reference proteome</keyword>
<dbReference type="SMART" id="SM00612">
    <property type="entry name" value="Kelch"/>
    <property type="match status" value="6"/>
</dbReference>
<organism evidence="4 5">
    <name type="scientific">Strongylocentrotus purpuratus</name>
    <name type="common">Purple sea urchin</name>
    <dbReference type="NCBI Taxonomy" id="7668"/>
    <lineage>
        <taxon>Eukaryota</taxon>
        <taxon>Metazoa</taxon>
        <taxon>Echinodermata</taxon>
        <taxon>Eleutherozoa</taxon>
        <taxon>Echinozoa</taxon>
        <taxon>Echinoidea</taxon>
        <taxon>Euechinoidea</taxon>
        <taxon>Echinacea</taxon>
        <taxon>Camarodonta</taxon>
        <taxon>Echinidea</taxon>
        <taxon>Strongylocentrotidae</taxon>
        <taxon>Strongylocentrotus</taxon>
    </lineage>
</organism>
<dbReference type="PROSITE" id="PS50097">
    <property type="entry name" value="BTB"/>
    <property type="match status" value="1"/>
</dbReference>
<proteinExistence type="predicted"/>
<dbReference type="InterPro" id="IPR017096">
    <property type="entry name" value="BTB-kelch_protein"/>
</dbReference>
<dbReference type="GO" id="GO:0031463">
    <property type="term" value="C:Cul3-RING ubiquitin ligase complex"/>
    <property type="evidence" value="ECO:0000318"/>
    <property type="project" value="GO_Central"/>
</dbReference>
<dbReference type="InterPro" id="IPR015915">
    <property type="entry name" value="Kelch-typ_b-propeller"/>
</dbReference>
<dbReference type="Gene3D" id="3.30.710.10">
    <property type="entry name" value="Potassium Channel Kv1.1, Chain A"/>
    <property type="match status" value="1"/>
</dbReference>
<dbReference type="SMART" id="SM00875">
    <property type="entry name" value="BACK"/>
    <property type="match status" value="1"/>
</dbReference>
<dbReference type="Pfam" id="PF07707">
    <property type="entry name" value="BACK"/>
    <property type="match status" value="1"/>
</dbReference>
<keyword evidence="1" id="KW-0880">Kelch repeat</keyword>
<keyword evidence="2" id="KW-0677">Repeat</keyword>
<dbReference type="Pfam" id="PF24681">
    <property type="entry name" value="Kelch_KLHDC2_KLHL20_DRC7"/>
    <property type="match status" value="1"/>
</dbReference>
<evidence type="ECO:0000256" key="2">
    <source>
        <dbReference type="ARBA" id="ARBA00022737"/>
    </source>
</evidence>
<evidence type="ECO:0000259" key="3">
    <source>
        <dbReference type="PROSITE" id="PS50097"/>
    </source>
</evidence>
<dbReference type="PANTHER" id="PTHR24412">
    <property type="entry name" value="KELCH PROTEIN"/>
    <property type="match status" value="1"/>
</dbReference>
<sequence>MMDFDELAADGGSPDVMIHRADSFYGNQALRTMDDLRQVGKLCDVILDIEGTRIPAHRIVLASFCQYFYTMFTGEMKEAGLAEITMKEVKPRAMEQLIDYAYSGELMIHIDTVQALLNTASMLQLPDVQASCSEFLKKQLHPANCLGIRNFADAHTCTDLKLASGHYAVTHFNEVAYEEEFLQLTKEQLSELLQSEDLNVASEEEVYNAIIRWVYHDKASRGDHIAELLQEMRMPLLSPRFLVDIVEAEDLIKQDMKCRDLLDEAKNYYMLPERRNSLRPSQITPRKSTVGSIYCVGGMDSTGHSLSHVERLNLLSGRVSIEASMNTPRSGVGVAALDGKLYAIGGNDGGKYLSTVEMFDPATRMWHRVASMHQVRRYHSVAILDRQLFAVGGYDGSTVLDTVEAYDPRTNRWRRIASLEGKRRHAGVAALHDCMYATGGSNGTLYLQECEKYDLRMNKWLPIASLSSKRGGGGLGAVGGRLYASGGYDGQANLNTVERYYPEEDRWTFMAPMLECRSGHGVSVLGSTMYAVGGHDGVHYLNTVEAFDDHSGEWHRNKPMGTSRAVVGIAILTNIPVTNV</sequence>
<dbReference type="Proteomes" id="UP000007110">
    <property type="component" value="Unassembled WGS sequence"/>
</dbReference>
<dbReference type="GO" id="GO:0043161">
    <property type="term" value="P:proteasome-mediated ubiquitin-dependent protein catabolic process"/>
    <property type="evidence" value="ECO:0000318"/>
    <property type="project" value="GO_Central"/>
</dbReference>
<dbReference type="Pfam" id="PF00651">
    <property type="entry name" value="BTB"/>
    <property type="match status" value="1"/>
</dbReference>
<feature type="domain" description="BTB" evidence="3">
    <location>
        <begin position="43"/>
        <end position="110"/>
    </location>
</feature>
<dbReference type="SMART" id="SM00225">
    <property type="entry name" value="BTB"/>
    <property type="match status" value="1"/>
</dbReference>
<dbReference type="InterPro" id="IPR011333">
    <property type="entry name" value="SKP1/BTB/POZ_sf"/>
</dbReference>
<dbReference type="OrthoDB" id="45365at2759"/>
<dbReference type="PANTHER" id="PTHR24412:SF419">
    <property type="entry name" value="KELCH-LIKE PROTEIN 20"/>
    <property type="match status" value="1"/>
</dbReference>
<dbReference type="InterPro" id="IPR006652">
    <property type="entry name" value="Kelch_1"/>
</dbReference>
<dbReference type="InParanoid" id="A0A7M7NJU6"/>
<protein>
    <recommendedName>
        <fullName evidence="3">BTB domain-containing protein</fullName>
    </recommendedName>
</protein>
<dbReference type="RefSeq" id="XP_030836822.1">
    <property type="nucleotide sequence ID" value="XM_030980962.1"/>
</dbReference>
<dbReference type="KEGG" id="spu:594619"/>
<dbReference type="SUPFAM" id="SSF54695">
    <property type="entry name" value="POZ domain"/>
    <property type="match status" value="1"/>
</dbReference>
<dbReference type="GO" id="GO:0005737">
    <property type="term" value="C:cytoplasm"/>
    <property type="evidence" value="ECO:0000318"/>
    <property type="project" value="GO_Central"/>
</dbReference>
<dbReference type="OMA" id="HGIKALM"/>
<dbReference type="Gene3D" id="1.25.40.420">
    <property type="match status" value="1"/>
</dbReference>
<reference evidence="5" key="1">
    <citation type="submission" date="2015-02" db="EMBL/GenBank/DDBJ databases">
        <title>Genome sequencing for Strongylocentrotus purpuratus.</title>
        <authorList>
            <person name="Murali S."/>
            <person name="Liu Y."/>
            <person name="Vee V."/>
            <person name="English A."/>
            <person name="Wang M."/>
            <person name="Skinner E."/>
            <person name="Han Y."/>
            <person name="Muzny D.M."/>
            <person name="Worley K.C."/>
            <person name="Gibbs R.A."/>
        </authorList>
    </citation>
    <scope>NUCLEOTIDE SEQUENCE</scope>
</reference>
<dbReference type="SUPFAM" id="SSF117281">
    <property type="entry name" value="Kelch motif"/>
    <property type="match status" value="2"/>
</dbReference>
<evidence type="ECO:0000313" key="5">
    <source>
        <dbReference type="Proteomes" id="UP000007110"/>
    </source>
</evidence>
<dbReference type="PIRSF" id="PIRSF037037">
    <property type="entry name" value="Kelch-like_protein_gigaxonin"/>
    <property type="match status" value="1"/>
</dbReference>
<dbReference type="InterPro" id="IPR011705">
    <property type="entry name" value="BACK"/>
</dbReference>